<gene>
    <name evidence="1" type="ORF">JI435_128430</name>
</gene>
<reference evidence="2" key="1">
    <citation type="journal article" date="2021" name="BMC Genomics">
        <title>Chromosome-level genome assembly and manually-curated proteome of model necrotroph Parastagonospora nodorum Sn15 reveals a genome-wide trove of candidate effector homologs, and redundancy of virulence-related functions within an accessory chromosome.</title>
        <authorList>
            <person name="Bertazzoni S."/>
            <person name="Jones D.A.B."/>
            <person name="Phan H.T."/>
            <person name="Tan K.-C."/>
            <person name="Hane J.K."/>
        </authorList>
    </citation>
    <scope>NUCLEOTIDE SEQUENCE [LARGE SCALE GENOMIC DNA]</scope>
    <source>
        <strain evidence="2">SN15 / ATCC MYA-4574 / FGSC 10173)</strain>
    </source>
</reference>
<protein>
    <submittedName>
        <fullName evidence="1">Uncharacterized protein</fullName>
    </submittedName>
</protein>
<dbReference type="VEuPathDB" id="FungiDB:JI435_128430"/>
<dbReference type="Proteomes" id="UP000663193">
    <property type="component" value="Chromosome 16"/>
</dbReference>
<proteinExistence type="predicted"/>
<organism evidence="1 2">
    <name type="scientific">Phaeosphaeria nodorum (strain SN15 / ATCC MYA-4574 / FGSC 10173)</name>
    <name type="common">Glume blotch fungus</name>
    <name type="synonym">Parastagonospora nodorum</name>
    <dbReference type="NCBI Taxonomy" id="321614"/>
    <lineage>
        <taxon>Eukaryota</taxon>
        <taxon>Fungi</taxon>
        <taxon>Dikarya</taxon>
        <taxon>Ascomycota</taxon>
        <taxon>Pezizomycotina</taxon>
        <taxon>Dothideomycetes</taxon>
        <taxon>Pleosporomycetidae</taxon>
        <taxon>Pleosporales</taxon>
        <taxon>Pleosporineae</taxon>
        <taxon>Phaeosphaeriaceae</taxon>
        <taxon>Parastagonospora</taxon>
    </lineage>
</organism>
<evidence type="ECO:0000313" key="2">
    <source>
        <dbReference type="Proteomes" id="UP000663193"/>
    </source>
</evidence>
<keyword evidence="2" id="KW-1185">Reference proteome</keyword>
<evidence type="ECO:0000313" key="1">
    <source>
        <dbReference type="EMBL" id="QRD04106.1"/>
    </source>
</evidence>
<dbReference type="AlphaFoldDB" id="A0A7U2FJE5"/>
<sequence length="129" mass="14669">LSTHIEAIEALYLRLEMWDIILLEHSKAQRMDYGISATDDISDLTPRSSKLTFVLARTLTQPRTRSHTASYVQTCCCCVRSLSSKFGAIRQQGRGNRGAWWASILLERMQSVVGTWQLLLEPPHYTGKE</sequence>
<feature type="non-terminal residue" evidence="1">
    <location>
        <position position="129"/>
    </location>
</feature>
<accession>A0A7U2FJE5</accession>
<dbReference type="EMBL" id="CP069038">
    <property type="protein sequence ID" value="QRD04106.1"/>
    <property type="molecule type" value="Genomic_DNA"/>
</dbReference>
<name>A0A7U2FJE5_PHANO</name>